<comment type="caution">
    <text evidence="3">The sequence shown here is derived from an EMBL/GenBank/DDBJ whole genome shotgun (WGS) entry which is preliminary data.</text>
</comment>
<accession>A0ABV4V1U5</accession>
<sequence>MIESFYRELASFIESIQGRSECVSPVEDGLEIMRIVDAIYTSANTGREVYIER</sequence>
<dbReference type="InterPro" id="IPR004104">
    <property type="entry name" value="Gfo/Idh/MocA-like_OxRdtase_C"/>
</dbReference>
<protein>
    <submittedName>
        <fullName evidence="3">Gfo/Idh/MocA family oxidoreductase</fullName>
    </submittedName>
</protein>
<evidence type="ECO:0000256" key="1">
    <source>
        <dbReference type="ARBA" id="ARBA00010928"/>
    </source>
</evidence>
<name>A0ABV4V1U5_9BACL</name>
<organism evidence="3 4">
    <name type="scientific">Paenibacillus oleatilyticus</name>
    <dbReference type="NCBI Taxonomy" id="2594886"/>
    <lineage>
        <taxon>Bacteria</taxon>
        <taxon>Bacillati</taxon>
        <taxon>Bacillota</taxon>
        <taxon>Bacilli</taxon>
        <taxon>Bacillales</taxon>
        <taxon>Paenibacillaceae</taxon>
        <taxon>Paenibacillus</taxon>
    </lineage>
</organism>
<comment type="similarity">
    <text evidence="1">Belongs to the Gfo/Idh/MocA family.</text>
</comment>
<keyword evidence="4" id="KW-1185">Reference proteome</keyword>
<evidence type="ECO:0000313" key="4">
    <source>
        <dbReference type="Proteomes" id="UP001575622"/>
    </source>
</evidence>
<evidence type="ECO:0000259" key="2">
    <source>
        <dbReference type="Pfam" id="PF02894"/>
    </source>
</evidence>
<gene>
    <name evidence="3" type="ORF">ACEU3E_10735</name>
</gene>
<dbReference type="EMBL" id="JBHDLN010000004">
    <property type="protein sequence ID" value="MFB0842650.1"/>
    <property type="molecule type" value="Genomic_DNA"/>
</dbReference>
<proteinExistence type="inferred from homology"/>
<dbReference type="RefSeq" id="WP_373950810.1">
    <property type="nucleotide sequence ID" value="NZ_JBHDLN010000004.1"/>
</dbReference>
<reference evidence="3 4" key="1">
    <citation type="submission" date="2024-09" db="EMBL/GenBank/DDBJ databases">
        <authorList>
            <person name="Makale K.P.P."/>
            <person name="Makhzoum A."/>
            <person name="Rantong G."/>
            <person name="Rahube T.O."/>
        </authorList>
    </citation>
    <scope>NUCLEOTIDE SEQUENCE [LARGE SCALE GENOMIC DNA]</scope>
    <source>
        <strain evidence="3 4">KM_D13</strain>
    </source>
</reference>
<evidence type="ECO:0000313" key="3">
    <source>
        <dbReference type="EMBL" id="MFB0842650.1"/>
    </source>
</evidence>
<dbReference type="Gene3D" id="3.30.360.10">
    <property type="entry name" value="Dihydrodipicolinate Reductase, domain 2"/>
    <property type="match status" value="1"/>
</dbReference>
<dbReference type="Pfam" id="PF02894">
    <property type="entry name" value="GFO_IDH_MocA_C"/>
    <property type="match status" value="1"/>
</dbReference>
<feature type="domain" description="Gfo/Idh/MocA-like oxidoreductase C-terminal" evidence="2">
    <location>
        <begin position="3"/>
        <end position="49"/>
    </location>
</feature>
<dbReference type="Proteomes" id="UP001575622">
    <property type="component" value="Unassembled WGS sequence"/>
</dbReference>